<protein>
    <submittedName>
        <fullName evidence="2">Uncharacterized protein</fullName>
    </submittedName>
</protein>
<name>A0A1B4PT86_BURCE</name>
<evidence type="ECO:0000313" key="2">
    <source>
        <dbReference type="EMBL" id="AOK17101.1"/>
    </source>
</evidence>
<evidence type="ECO:0000313" key="3">
    <source>
        <dbReference type="Proteomes" id="UP000094776"/>
    </source>
</evidence>
<reference evidence="2 3" key="1">
    <citation type="submission" date="2015-12" db="EMBL/GenBank/DDBJ databases">
        <title>Diversity of Burkholderia near neighbor genomes.</title>
        <authorList>
            <person name="Sahl J."/>
            <person name="Wagner D."/>
            <person name="Keim P."/>
        </authorList>
    </citation>
    <scope>NUCLEOTIDE SEQUENCE [LARGE SCALE GENOMIC DNA]</scope>
    <source>
        <strain evidence="2 3">MSMB1184WGS</strain>
    </source>
</reference>
<dbReference type="AlphaFoldDB" id="A0A1B4PT86"/>
<dbReference type="Proteomes" id="UP000094776">
    <property type="component" value="Chromosome 1"/>
</dbReference>
<keyword evidence="1" id="KW-0812">Transmembrane</keyword>
<feature type="transmembrane region" description="Helical" evidence="1">
    <location>
        <begin position="55"/>
        <end position="73"/>
    </location>
</feature>
<feature type="transmembrane region" description="Helical" evidence="1">
    <location>
        <begin position="12"/>
        <end position="35"/>
    </location>
</feature>
<gene>
    <name evidence="2" type="ORF">WT26_14490</name>
</gene>
<feature type="transmembrane region" description="Helical" evidence="1">
    <location>
        <begin position="93"/>
        <end position="111"/>
    </location>
</feature>
<organism evidence="2 3">
    <name type="scientific">Burkholderia cepacia</name>
    <name type="common">Pseudomonas cepacia</name>
    <dbReference type="NCBI Taxonomy" id="292"/>
    <lineage>
        <taxon>Bacteria</taxon>
        <taxon>Pseudomonadati</taxon>
        <taxon>Pseudomonadota</taxon>
        <taxon>Betaproteobacteria</taxon>
        <taxon>Burkholderiales</taxon>
        <taxon>Burkholderiaceae</taxon>
        <taxon>Burkholderia</taxon>
        <taxon>Burkholderia cepacia complex</taxon>
    </lineage>
</organism>
<keyword evidence="1" id="KW-1133">Transmembrane helix</keyword>
<keyword evidence="1" id="KW-0472">Membrane</keyword>
<accession>A0A1B4PT86</accession>
<evidence type="ECO:0000256" key="1">
    <source>
        <dbReference type="SAM" id="Phobius"/>
    </source>
</evidence>
<proteinExistence type="predicted"/>
<sequence>MIMRTRHWPRIGSSLVTALAMLLAITVVMIAIHAVGVRIVGNVAAWQRWLHMHAWIFRLWRLALYVAILRGWWWMRTRVHQRDRSPDARRRLMRAEIAAVFAIVLTELVALRDPV</sequence>
<dbReference type="EMBL" id="CP013443">
    <property type="protein sequence ID" value="AOK17101.1"/>
    <property type="molecule type" value="Genomic_DNA"/>
</dbReference>